<feature type="binding site" evidence="7">
    <location>
        <position position="99"/>
    </location>
    <ligand>
        <name>Mg(2+)</name>
        <dbReference type="ChEBI" id="CHEBI:18420"/>
    </ligand>
</feature>
<gene>
    <name evidence="8" type="ORF">BCR33DRAFT_721844</name>
</gene>
<dbReference type="GO" id="GO:0005525">
    <property type="term" value="F:GTP binding"/>
    <property type="evidence" value="ECO:0007669"/>
    <property type="project" value="UniProtKB-KW"/>
</dbReference>
<proteinExistence type="predicted"/>
<dbReference type="CDD" id="cd00066">
    <property type="entry name" value="G-alpha"/>
    <property type="match status" value="1"/>
</dbReference>
<comment type="caution">
    <text evidence="8">The sequence shown here is derived from an EMBL/GenBank/DDBJ whole genome shotgun (WGS) entry which is preliminary data.</text>
</comment>
<keyword evidence="1 7" id="KW-0479">Metal-binding</keyword>
<dbReference type="GO" id="GO:0031683">
    <property type="term" value="F:G-protein beta/gamma-subunit complex binding"/>
    <property type="evidence" value="ECO:0007669"/>
    <property type="project" value="InterPro"/>
</dbReference>
<dbReference type="GO" id="GO:0001664">
    <property type="term" value="F:G protein-coupled receptor binding"/>
    <property type="evidence" value="ECO:0007669"/>
    <property type="project" value="InterPro"/>
</dbReference>
<evidence type="ECO:0000256" key="6">
    <source>
        <dbReference type="PIRSR" id="PIRSR601019-1"/>
    </source>
</evidence>
<dbReference type="PANTHER" id="PTHR10218:SF302">
    <property type="entry name" value="GUANINE NUCLEOTIDE-BINDING PROTEIN ALPHA-5 SUBUNIT"/>
    <property type="match status" value="1"/>
</dbReference>
<dbReference type="Gene3D" id="1.10.400.10">
    <property type="entry name" value="GI Alpha 1, domain 2-like"/>
    <property type="match status" value="1"/>
</dbReference>
<evidence type="ECO:0000256" key="7">
    <source>
        <dbReference type="PIRSR" id="PIRSR601019-2"/>
    </source>
</evidence>
<accession>A0A1Y2BQA3</accession>
<evidence type="ECO:0000256" key="1">
    <source>
        <dbReference type="ARBA" id="ARBA00022723"/>
    </source>
</evidence>
<evidence type="ECO:0000313" key="8">
    <source>
        <dbReference type="EMBL" id="ORY36932.1"/>
    </source>
</evidence>
<dbReference type="EMBL" id="MCGO01000053">
    <property type="protein sequence ID" value="ORY36932.1"/>
    <property type="molecule type" value="Genomic_DNA"/>
</dbReference>
<dbReference type="GO" id="GO:0005737">
    <property type="term" value="C:cytoplasm"/>
    <property type="evidence" value="ECO:0007669"/>
    <property type="project" value="TreeGrafter"/>
</dbReference>
<dbReference type="PANTHER" id="PTHR10218">
    <property type="entry name" value="GTP-BINDING PROTEIN ALPHA SUBUNIT"/>
    <property type="match status" value="1"/>
</dbReference>
<evidence type="ECO:0000256" key="3">
    <source>
        <dbReference type="ARBA" id="ARBA00022842"/>
    </source>
</evidence>
<dbReference type="PRINTS" id="PR00318">
    <property type="entry name" value="GPROTEINA"/>
</dbReference>
<keyword evidence="4 6" id="KW-0342">GTP-binding</keyword>
<sequence>MSLIESGTPQPPYTTLADEILTADDGGEYGFSNDTPFPASLAAAIRTIWTDSGIQYCYSRRTEFQLPDACAYILNDIDRITDPGYVPTEEDILQTRVITLGVTETKLMVEGTPYRIFDFGGQRAERKKWAGYFEDVSTVLFLVALSAYDQVLYEDSRANRMIESLNVFSSLVNHPIFKKTGFILFLNKIDLFKEKLPYSPIITYFPDFTEANTYENGSRYFIKRFQALNQFKSRPIYIHLTWATDRSQISVILKAVHAIIIKANLQLAGFT</sequence>
<dbReference type="GO" id="GO:0005834">
    <property type="term" value="C:heterotrimeric G-protein complex"/>
    <property type="evidence" value="ECO:0007669"/>
    <property type="project" value="InterPro"/>
</dbReference>
<keyword evidence="5" id="KW-0807">Transducer</keyword>
<name>A0A1Y2BQA3_9FUNG</name>
<evidence type="ECO:0000313" key="9">
    <source>
        <dbReference type="Proteomes" id="UP000193642"/>
    </source>
</evidence>
<feature type="binding site" evidence="6">
    <location>
        <begin position="187"/>
        <end position="190"/>
    </location>
    <ligand>
        <name>GTP</name>
        <dbReference type="ChEBI" id="CHEBI:37565"/>
    </ligand>
</feature>
<dbReference type="PRINTS" id="PR01241">
    <property type="entry name" value="GPROTEINAFNG"/>
</dbReference>
<dbReference type="SMART" id="SM00275">
    <property type="entry name" value="G_alpha"/>
    <property type="match status" value="1"/>
</dbReference>
<evidence type="ECO:0000256" key="4">
    <source>
        <dbReference type="ARBA" id="ARBA00023134"/>
    </source>
</evidence>
<dbReference type="InterPro" id="IPR002975">
    <property type="entry name" value="Fungi_Gprotein_alpha"/>
</dbReference>
<dbReference type="OrthoDB" id="5817230at2759"/>
<dbReference type="GO" id="GO:0003924">
    <property type="term" value="F:GTPase activity"/>
    <property type="evidence" value="ECO:0007669"/>
    <property type="project" value="InterPro"/>
</dbReference>
<feature type="binding site" evidence="6">
    <location>
        <position position="243"/>
    </location>
    <ligand>
        <name>GTP</name>
        <dbReference type="ChEBI" id="CHEBI:37565"/>
    </ligand>
</feature>
<evidence type="ECO:0000256" key="5">
    <source>
        <dbReference type="ARBA" id="ARBA00023224"/>
    </source>
</evidence>
<dbReference type="SUPFAM" id="SSF47895">
    <property type="entry name" value="Transducin (alpha subunit), insertion domain"/>
    <property type="match status" value="1"/>
</dbReference>
<dbReference type="FunFam" id="3.40.50.300:FF:002307">
    <property type="entry name" value="Guanine nucleotide-binding protein G(k) subunit alpha"/>
    <property type="match status" value="1"/>
</dbReference>
<reference evidence="8 9" key="1">
    <citation type="submission" date="2016-07" db="EMBL/GenBank/DDBJ databases">
        <title>Pervasive Adenine N6-methylation of Active Genes in Fungi.</title>
        <authorList>
            <consortium name="DOE Joint Genome Institute"/>
            <person name="Mondo S.J."/>
            <person name="Dannebaum R.O."/>
            <person name="Kuo R.C."/>
            <person name="Labutti K."/>
            <person name="Haridas S."/>
            <person name="Kuo A."/>
            <person name="Salamov A."/>
            <person name="Ahrendt S.R."/>
            <person name="Lipzen A."/>
            <person name="Sullivan W."/>
            <person name="Andreopoulos W.B."/>
            <person name="Clum A."/>
            <person name="Lindquist E."/>
            <person name="Daum C."/>
            <person name="Ramamoorthy G.K."/>
            <person name="Gryganskyi A."/>
            <person name="Culley D."/>
            <person name="Magnuson J.K."/>
            <person name="James T.Y."/>
            <person name="O'Malley M.A."/>
            <person name="Stajich J.E."/>
            <person name="Spatafora J.W."/>
            <person name="Visel A."/>
            <person name="Grigoriev I.V."/>
        </authorList>
    </citation>
    <scope>NUCLEOTIDE SEQUENCE [LARGE SCALE GENOMIC DNA]</scope>
    <source>
        <strain evidence="8 9">JEL800</strain>
    </source>
</reference>
<feature type="binding site" evidence="6">
    <location>
        <begin position="118"/>
        <end position="122"/>
    </location>
    <ligand>
        <name>GTP</name>
        <dbReference type="ChEBI" id="CHEBI:37565"/>
    </ligand>
</feature>
<dbReference type="GO" id="GO:0046872">
    <property type="term" value="F:metal ion binding"/>
    <property type="evidence" value="ECO:0007669"/>
    <property type="project" value="UniProtKB-KW"/>
</dbReference>
<dbReference type="STRING" id="329046.A0A1Y2BQA3"/>
<evidence type="ECO:0000256" key="2">
    <source>
        <dbReference type="ARBA" id="ARBA00022741"/>
    </source>
</evidence>
<dbReference type="SUPFAM" id="SSF52540">
    <property type="entry name" value="P-loop containing nucleoside triphosphate hydrolases"/>
    <property type="match status" value="1"/>
</dbReference>
<dbReference type="Gene3D" id="3.40.50.300">
    <property type="entry name" value="P-loop containing nucleotide triphosphate hydrolases"/>
    <property type="match status" value="1"/>
</dbReference>
<dbReference type="InterPro" id="IPR001019">
    <property type="entry name" value="Gprotein_alpha_su"/>
</dbReference>
<organism evidence="8 9">
    <name type="scientific">Rhizoclosmatium globosum</name>
    <dbReference type="NCBI Taxonomy" id="329046"/>
    <lineage>
        <taxon>Eukaryota</taxon>
        <taxon>Fungi</taxon>
        <taxon>Fungi incertae sedis</taxon>
        <taxon>Chytridiomycota</taxon>
        <taxon>Chytridiomycota incertae sedis</taxon>
        <taxon>Chytridiomycetes</taxon>
        <taxon>Chytridiales</taxon>
        <taxon>Chytriomycetaceae</taxon>
        <taxon>Rhizoclosmatium</taxon>
    </lineage>
</organism>
<feature type="binding site" evidence="6">
    <location>
        <begin position="93"/>
        <end position="99"/>
    </location>
    <ligand>
        <name>GTP</name>
        <dbReference type="ChEBI" id="CHEBI:37565"/>
    </ligand>
</feature>
<dbReference type="Pfam" id="PF00503">
    <property type="entry name" value="G-alpha"/>
    <property type="match status" value="1"/>
</dbReference>
<keyword evidence="2 6" id="KW-0547">Nucleotide-binding</keyword>
<protein>
    <submittedName>
        <fullName evidence="8">Guanine nucleotide-binding protein</fullName>
    </submittedName>
</protein>
<dbReference type="PROSITE" id="PS51882">
    <property type="entry name" value="G_ALPHA"/>
    <property type="match status" value="1"/>
</dbReference>
<keyword evidence="3 7" id="KW-0460">Magnesium</keyword>
<dbReference type="GO" id="GO:0007188">
    <property type="term" value="P:adenylate cyclase-modulating G protein-coupled receptor signaling pathway"/>
    <property type="evidence" value="ECO:0007669"/>
    <property type="project" value="TreeGrafter"/>
</dbReference>
<dbReference type="InterPro" id="IPR011025">
    <property type="entry name" value="GproteinA_insert"/>
</dbReference>
<keyword evidence="9" id="KW-1185">Reference proteome</keyword>
<dbReference type="Proteomes" id="UP000193642">
    <property type="component" value="Unassembled WGS sequence"/>
</dbReference>
<dbReference type="InterPro" id="IPR027417">
    <property type="entry name" value="P-loop_NTPase"/>
</dbReference>
<dbReference type="AlphaFoldDB" id="A0A1Y2BQA3"/>